<reference evidence="2 3" key="1">
    <citation type="submission" date="2016-03" db="EMBL/GenBank/DDBJ databases">
        <title>Comparative genomics of the ectomycorrhizal sister species Rhizopogon vinicolor and Rhizopogon vesiculosus (Basidiomycota: Boletales) reveals a divergence of the mating type B locus.</title>
        <authorList>
            <person name="Mujic A.B."/>
            <person name="Kuo A."/>
            <person name="Tritt A."/>
            <person name="Lipzen A."/>
            <person name="Chen C."/>
            <person name="Johnson J."/>
            <person name="Sharma A."/>
            <person name="Barry K."/>
            <person name="Grigoriev I.V."/>
            <person name="Spatafora J.W."/>
        </authorList>
    </citation>
    <scope>NUCLEOTIDE SEQUENCE [LARGE SCALE GENOMIC DNA]</scope>
    <source>
        <strain evidence="2 3">AM-OR11-056</strain>
    </source>
</reference>
<protein>
    <submittedName>
        <fullName evidence="2">Uncharacterized protein</fullName>
    </submittedName>
</protein>
<evidence type="ECO:0000313" key="2">
    <source>
        <dbReference type="EMBL" id="OJA19095.1"/>
    </source>
</evidence>
<sequence length="152" mass="16765">MDAHPADVDSRDGLNSIIDPALLTPSNHSTPSPALTGLGNLNIHSVLRGKSRAEQPASRTEKRHLPQDIKTSAMLREYNDHAVRIVRRDVRDDSDTIGVVRVKRTKDHKPIDVDHAHAPPSPSNSESRLKRSKTFCVRASSGLKFIKNVSLP</sequence>
<dbReference type="Proteomes" id="UP000183567">
    <property type="component" value="Unassembled WGS sequence"/>
</dbReference>
<dbReference type="OrthoDB" id="10522418at2759"/>
<comment type="caution">
    <text evidence="2">The sequence shown here is derived from an EMBL/GenBank/DDBJ whole genome shotgun (WGS) entry which is preliminary data.</text>
</comment>
<name>A0A1J8QEK8_9AGAM</name>
<accession>A0A1J8QEK8</accession>
<gene>
    <name evidence="2" type="ORF">AZE42_12493</name>
</gene>
<proteinExistence type="predicted"/>
<evidence type="ECO:0000313" key="3">
    <source>
        <dbReference type="Proteomes" id="UP000183567"/>
    </source>
</evidence>
<feature type="compositionally biased region" description="Basic and acidic residues" evidence="1">
    <location>
        <begin position="108"/>
        <end position="117"/>
    </location>
</feature>
<dbReference type="EMBL" id="LVVM01001180">
    <property type="protein sequence ID" value="OJA19095.1"/>
    <property type="molecule type" value="Genomic_DNA"/>
</dbReference>
<feature type="region of interest" description="Disordered" evidence="1">
    <location>
        <begin position="48"/>
        <end position="67"/>
    </location>
</feature>
<organism evidence="2 3">
    <name type="scientific">Rhizopogon vesiculosus</name>
    <dbReference type="NCBI Taxonomy" id="180088"/>
    <lineage>
        <taxon>Eukaryota</taxon>
        <taxon>Fungi</taxon>
        <taxon>Dikarya</taxon>
        <taxon>Basidiomycota</taxon>
        <taxon>Agaricomycotina</taxon>
        <taxon>Agaricomycetes</taxon>
        <taxon>Agaricomycetidae</taxon>
        <taxon>Boletales</taxon>
        <taxon>Suillineae</taxon>
        <taxon>Rhizopogonaceae</taxon>
        <taxon>Rhizopogon</taxon>
    </lineage>
</organism>
<feature type="region of interest" description="Disordered" evidence="1">
    <location>
        <begin position="101"/>
        <end position="131"/>
    </location>
</feature>
<keyword evidence="3" id="KW-1185">Reference proteome</keyword>
<evidence type="ECO:0000256" key="1">
    <source>
        <dbReference type="SAM" id="MobiDB-lite"/>
    </source>
</evidence>
<dbReference type="AlphaFoldDB" id="A0A1J8QEK8"/>